<keyword evidence="3" id="KW-1185">Reference proteome</keyword>
<organism evidence="2 3">
    <name type="scientific">Mycena chlorophos</name>
    <name type="common">Agaric fungus</name>
    <name type="synonym">Agaricus chlorophos</name>
    <dbReference type="NCBI Taxonomy" id="658473"/>
    <lineage>
        <taxon>Eukaryota</taxon>
        <taxon>Fungi</taxon>
        <taxon>Dikarya</taxon>
        <taxon>Basidiomycota</taxon>
        <taxon>Agaricomycotina</taxon>
        <taxon>Agaricomycetes</taxon>
        <taxon>Agaricomycetidae</taxon>
        <taxon>Agaricales</taxon>
        <taxon>Marasmiineae</taxon>
        <taxon>Mycenaceae</taxon>
        <taxon>Mycena</taxon>
    </lineage>
</organism>
<name>A0ABQ0LJA5_MYCCL</name>
<evidence type="ECO:0000256" key="1">
    <source>
        <dbReference type="SAM" id="MobiDB-lite"/>
    </source>
</evidence>
<gene>
    <name evidence="2" type="ORF">MCHLO_07853</name>
</gene>
<accession>A0ABQ0LJA5</accession>
<dbReference type="EMBL" id="DF846523">
    <property type="protein sequence ID" value="GAT50634.1"/>
    <property type="molecule type" value="Genomic_DNA"/>
</dbReference>
<evidence type="ECO:0000313" key="3">
    <source>
        <dbReference type="Proteomes" id="UP000815677"/>
    </source>
</evidence>
<feature type="compositionally biased region" description="Gly residues" evidence="1">
    <location>
        <begin position="376"/>
        <end position="401"/>
    </location>
</feature>
<evidence type="ECO:0008006" key="4">
    <source>
        <dbReference type="Google" id="ProtNLM"/>
    </source>
</evidence>
<protein>
    <recommendedName>
        <fullName evidence="4">SAM domain-containing protein</fullName>
    </recommendedName>
</protein>
<feature type="compositionally biased region" description="Basic and acidic residues" evidence="1">
    <location>
        <begin position="364"/>
        <end position="373"/>
    </location>
</feature>
<feature type="compositionally biased region" description="Gly residues" evidence="1">
    <location>
        <begin position="339"/>
        <end position="361"/>
    </location>
</feature>
<dbReference type="Proteomes" id="UP000815677">
    <property type="component" value="Unassembled WGS sequence"/>
</dbReference>
<evidence type="ECO:0000313" key="2">
    <source>
        <dbReference type="EMBL" id="GAT50634.1"/>
    </source>
</evidence>
<sequence>MTFGLFGAILEGAADLTSDTVYHLHRTTNQALDTSGLGGFVPRPIRYAGDQLAGLAQHGIRDVGYTTGGVLRSFDGNVGPAAARRGSSCQYGAEDRFGGGFQGQRLLKLESRASILVNKAASALELMRPLVLLASMLAPRDMALSPVLCTLRGAVRPNNLVTNPPCHLLTPVPKSPAGLGETGETAARAVVEAAQARASIFAKKRGSEKSPALDTSGLGGFVPRPIRYAGDQLAGLAQHGIRDVGYTTGGVLRSFDGNVGPAAARHGSFYQYGAEDRFGGGFQGGLGFGTHASFGTAGFNAGAAGYGTQSGAMYSPRGTQAQQACYQPALPSPDPGPKISGGIGGNGGNGGASGGGGGTGQGVHIREETRFREISGGSGGHGGTGSTGNGGNGGAGEGVWLGGSPSLRSTSPPASDYGTPSERSFRSDYGFEAPAQGQRGPAMSLDAFCARYSLSPAIKQLLEAEGYETAGGLVGCTEQDLVAAKLKNGQIGEVKRALKSWMAEHDIH</sequence>
<feature type="region of interest" description="Disordered" evidence="1">
    <location>
        <begin position="332"/>
        <end position="439"/>
    </location>
</feature>
<proteinExistence type="predicted"/>
<reference evidence="2" key="1">
    <citation type="submission" date="2014-09" db="EMBL/GenBank/DDBJ databases">
        <title>Genome sequence of the luminous mushroom Mycena chlorophos for searching fungal bioluminescence genes.</title>
        <authorList>
            <person name="Tanaka Y."/>
            <person name="Kasuga D."/>
            <person name="Oba Y."/>
            <person name="Hase S."/>
            <person name="Sato K."/>
            <person name="Oba Y."/>
            <person name="Sakakibara Y."/>
        </authorList>
    </citation>
    <scope>NUCLEOTIDE SEQUENCE</scope>
</reference>